<evidence type="ECO:0000313" key="3">
    <source>
        <dbReference type="Proteomes" id="UP000630660"/>
    </source>
</evidence>
<dbReference type="Gene3D" id="3.40.830.10">
    <property type="entry name" value="LigB-like"/>
    <property type="match status" value="1"/>
</dbReference>
<dbReference type="PANTHER" id="PTHR11060:SF0">
    <property type="entry name" value="PROTEIN MEMO1"/>
    <property type="match status" value="1"/>
</dbReference>
<sequence length="273" mass="29618">MRVRKPSWVDQFYPGDPERARRMWEEFFAECKSPKISSDIRAIQVPHAGWVYSGQAAAEAYQQIEGGEYSSVVMIGPQHRVPAAHIQVYPDGVWKSPLGNLEVDGELAKRFSDSNDAFKLDEASHKPEHSLEVQIPPLAMVAPDIKIVPILTTAFVKEHISILARSLEEIVGNNDSILVLVSSDLYHGESYAACKESDARTIELLGKLDADGLSKAFRAGSAAACGADGLIAILEAKDGLGITKAHHLASYNSNDATGMRGGYVVGYSAFAFT</sequence>
<accession>A0A9D5K7X4</accession>
<comment type="similarity">
    <text evidence="1">Belongs to the MEMO1 family.</text>
</comment>
<evidence type="ECO:0000256" key="1">
    <source>
        <dbReference type="ARBA" id="ARBA00006315"/>
    </source>
</evidence>
<dbReference type="PANTHER" id="PTHR11060">
    <property type="entry name" value="PROTEIN MEMO1"/>
    <property type="match status" value="1"/>
</dbReference>
<dbReference type="CDD" id="cd07361">
    <property type="entry name" value="MEMO_like"/>
    <property type="match status" value="1"/>
</dbReference>
<dbReference type="InterPro" id="IPR002737">
    <property type="entry name" value="MEMO1_fam"/>
</dbReference>
<proteinExistence type="inferred from homology"/>
<reference evidence="2" key="1">
    <citation type="submission" date="2019-11" db="EMBL/GenBank/DDBJ databases">
        <title>Microbial mats filling the niche in hypersaline microbial mats.</title>
        <authorList>
            <person name="Wong H.L."/>
            <person name="Macleod F.I."/>
            <person name="White R.A. III"/>
            <person name="Burns B.P."/>
        </authorList>
    </citation>
    <scope>NUCLEOTIDE SEQUENCE</scope>
    <source>
        <strain evidence="2">Bin_327</strain>
    </source>
</reference>
<comment type="caution">
    <text evidence="2">The sequence shown here is derived from an EMBL/GenBank/DDBJ whole genome shotgun (WGS) entry which is preliminary data.</text>
</comment>
<gene>
    <name evidence="2" type="primary">amrB</name>
    <name evidence="2" type="ORF">GF359_01900</name>
</gene>
<dbReference type="AlphaFoldDB" id="A0A9D5K7X4"/>
<dbReference type="NCBIfam" id="TIGR04336">
    <property type="entry name" value="AmmeMemoSam_B"/>
    <property type="match status" value="1"/>
</dbReference>
<dbReference type="Proteomes" id="UP000630660">
    <property type="component" value="Unassembled WGS sequence"/>
</dbReference>
<name>A0A9D5K7X4_UNCW3</name>
<evidence type="ECO:0000313" key="2">
    <source>
        <dbReference type="EMBL" id="MBD3363947.1"/>
    </source>
</evidence>
<organism evidence="2 3">
    <name type="scientific">candidate division WOR-3 bacterium</name>
    <dbReference type="NCBI Taxonomy" id="2052148"/>
    <lineage>
        <taxon>Bacteria</taxon>
        <taxon>Bacteria division WOR-3</taxon>
    </lineage>
</organism>
<protein>
    <submittedName>
        <fullName evidence="2">AmmeMemoRadiSam system protein B</fullName>
    </submittedName>
</protein>
<dbReference type="Pfam" id="PF01875">
    <property type="entry name" value="Memo"/>
    <property type="match status" value="1"/>
</dbReference>
<dbReference type="EMBL" id="WJKJ01000058">
    <property type="protein sequence ID" value="MBD3363947.1"/>
    <property type="molecule type" value="Genomic_DNA"/>
</dbReference>